<proteinExistence type="predicted"/>
<evidence type="ECO:0000256" key="1">
    <source>
        <dbReference type="SAM" id="MobiDB-lite"/>
    </source>
</evidence>
<evidence type="ECO:0000313" key="3">
    <source>
        <dbReference type="EMBL" id="JAT76768.1"/>
    </source>
</evidence>
<accession>A0A1D2AC87</accession>
<feature type="region of interest" description="Disordered" evidence="1">
    <location>
        <begin position="188"/>
        <end position="255"/>
    </location>
</feature>
<reference evidence="3" key="1">
    <citation type="submission" date="2015-08" db="EMBL/GenBank/DDBJ databases">
        <authorList>
            <person name="Babu N.S."/>
            <person name="Beckwith C.J."/>
            <person name="Beseler K.G."/>
            <person name="Brison A."/>
            <person name="Carone J.V."/>
            <person name="Caskin T.P."/>
            <person name="Diamond M."/>
            <person name="Durham M.E."/>
            <person name="Foxe J.M."/>
            <person name="Go M."/>
            <person name="Henderson B.A."/>
            <person name="Jones I.B."/>
            <person name="McGettigan J.A."/>
            <person name="Micheletti S.J."/>
            <person name="Nasrallah M.E."/>
            <person name="Ortiz D."/>
            <person name="Piller C.R."/>
            <person name="Privatt S.R."/>
            <person name="Schneider S.L."/>
            <person name="Sharp S."/>
            <person name="Smith T.C."/>
            <person name="Stanton J.D."/>
            <person name="Ullery H.E."/>
            <person name="Wilson R.J."/>
            <person name="Serrano M.G."/>
            <person name="Buck G."/>
            <person name="Lee V."/>
            <person name="Wang Y."/>
            <person name="Carvalho R."/>
            <person name="Voegtly L."/>
            <person name="Shi R."/>
            <person name="Duckworth R."/>
            <person name="Johnson A."/>
            <person name="Loviza R."/>
            <person name="Walstead R."/>
            <person name="Shah Z."/>
            <person name="Kiflezghi M."/>
            <person name="Wade K."/>
            <person name="Ball S.L."/>
            <person name="Bradley K.W."/>
            <person name="Asai D.J."/>
            <person name="Bowman C.A."/>
            <person name="Russell D.A."/>
            <person name="Pope W.H."/>
            <person name="Jacobs-Sera D."/>
            <person name="Hendrix R.W."/>
            <person name="Hatfull G.F."/>
        </authorList>
    </citation>
    <scope>NUCLEOTIDE SEQUENCE</scope>
</reference>
<dbReference type="AlphaFoldDB" id="A0A1D2AC87"/>
<dbReference type="InterPro" id="IPR004827">
    <property type="entry name" value="bZIP"/>
</dbReference>
<dbReference type="EMBL" id="GDKF01001854">
    <property type="protein sequence ID" value="JAT76768.1"/>
    <property type="molecule type" value="Transcribed_RNA"/>
</dbReference>
<dbReference type="SMART" id="SM00338">
    <property type="entry name" value="BRLZ"/>
    <property type="match status" value="1"/>
</dbReference>
<gene>
    <name evidence="3" type="ORF">g.11418</name>
</gene>
<protein>
    <recommendedName>
        <fullName evidence="2">BZIP domain-containing protein</fullName>
    </recommendedName>
</protein>
<organism evidence="3">
    <name type="scientific">Auxenochlorella protothecoides</name>
    <name type="common">Green microalga</name>
    <name type="synonym">Chlorella protothecoides</name>
    <dbReference type="NCBI Taxonomy" id="3075"/>
    <lineage>
        <taxon>Eukaryota</taxon>
        <taxon>Viridiplantae</taxon>
        <taxon>Chlorophyta</taxon>
        <taxon>core chlorophytes</taxon>
        <taxon>Trebouxiophyceae</taxon>
        <taxon>Chlorellales</taxon>
        <taxon>Chlorellaceae</taxon>
        <taxon>Auxenochlorella</taxon>
    </lineage>
</organism>
<feature type="region of interest" description="Disordered" evidence="1">
    <location>
        <begin position="38"/>
        <end position="132"/>
    </location>
</feature>
<feature type="domain" description="BZIP" evidence="2">
    <location>
        <begin position="107"/>
        <end position="172"/>
    </location>
</feature>
<name>A0A1D2AC87_AUXPR</name>
<sequence>MNQDFVEGGAPPPLAPDPLELTGMAWDLDVDAFLDDYLKDVDAGPPDPFGTYPASLPIPTQEPGVKSEADPSSSEGLSDRLAKQTLDPQSGADCRGTPSPPPRAGKAQGVRKQTALQEKNRRAQRRFRERQKMKVAELEEQVATLTLQLDRVTGERAALASHASRLEAALAAATAREEAAAVAAPAGAAASSRFPGEETGPALPALSSSRPPGSGAGRGGAPGPAPAESGAGPTPRGAAGAGSSGVGRSAGEDDPALPVVFQGDLRLTLREGQSQSLTAEELRGMTPAELARYYKAYVNELAQSLVEGGAPAARVGALVDDVCRLWTRVGLCNPAGVKHFSLTRVEAGAGGAGPDDRVAAVSRALDLRADQRASLAGLRALFQGKLAGIRARRRGVVEALARAEPVGTGTRPLAALYLASHEAARGLREALREEHILVLDFESTVFKHVLSGLQVAQLMIHSFPWTPDCLALCTWVAAEAGDADALGALAAEAQRKAAAAAPHPGGGVGPAGPFASPFLADSGVNAGALAAQQHALAPLALAPRSASGLSLPSPPHSMPGPGSSGTQHNGLCGPGMPFVSIGFGGMGSGGPAPGMLPVHTAS</sequence>
<dbReference type="Gene3D" id="1.20.5.170">
    <property type="match status" value="1"/>
</dbReference>
<dbReference type="GO" id="GO:0003700">
    <property type="term" value="F:DNA-binding transcription factor activity"/>
    <property type="evidence" value="ECO:0007669"/>
    <property type="project" value="InterPro"/>
</dbReference>
<dbReference type="SUPFAM" id="SSF57959">
    <property type="entry name" value="Leucine zipper domain"/>
    <property type="match status" value="1"/>
</dbReference>
<feature type="region of interest" description="Disordered" evidence="1">
    <location>
        <begin position="547"/>
        <end position="570"/>
    </location>
</feature>
<feature type="compositionally biased region" description="Low complexity" evidence="1">
    <location>
        <begin position="200"/>
        <end position="213"/>
    </location>
</feature>
<feature type="compositionally biased region" description="Low complexity" evidence="1">
    <location>
        <begin position="226"/>
        <end position="238"/>
    </location>
</feature>
<dbReference type="InterPro" id="IPR046347">
    <property type="entry name" value="bZIP_sf"/>
</dbReference>
<evidence type="ECO:0000259" key="2">
    <source>
        <dbReference type="SMART" id="SM00338"/>
    </source>
</evidence>